<gene>
    <name evidence="2" type="ORF">TRFO_17389</name>
</gene>
<accession>A0A1J4KS89</accession>
<feature type="compositionally biased region" description="Basic and acidic residues" evidence="1">
    <location>
        <begin position="115"/>
        <end position="128"/>
    </location>
</feature>
<dbReference type="Proteomes" id="UP000179807">
    <property type="component" value="Unassembled WGS sequence"/>
</dbReference>
<dbReference type="GeneID" id="94834261"/>
<dbReference type="EMBL" id="MLAK01000558">
    <property type="protein sequence ID" value="OHT12684.1"/>
    <property type="molecule type" value="Genomic_DNA"/>
</dbReference>
<protein>
    <submittedName>
        <fullName evidence="2">Uncharacterized protein</fullName>
    </submittedName>
</protein>
<proteinExistence type="predicted"/>
<name>A0A1J4KS89_9EUKA</name>
<feature type="region of interest" description="Disordered" evidence="1">
    <location>
        <begin position="55"/>
        <end position="94"/>
    </location>
</feature>
<dbReference type="VEuPathDB" id="TrichDB:TRFO_17389"/>
<sequence>MNHIYKKSEDRNLKRNMASKKVQLPPITAIIGELPPLNLTSLQSNATPDLPPQRMNNIYENPNNNSQISENFGQNPQNMEIVNNSNFSNSDGGAEATFNIDEKSLFAKQGNDSGRSTEDMSPRDEDSGRSAPYTLSDDLTIFKVVASYYGFGFHGKIPWSFWQTYKRVTWQSRRRPSTKEIAITIIISITEAT</sequence>
<feature type="region of interest" description="Disordered" evidence="1">
    <location>
        <begin position="106"/>
        <end position="132"/>
    </location>
</feature>
<dbReference type="RefSeq" id="XP_068365820.1">
    <property type="nucleotide sequence ID" value="XM_068499557.1"/>
</dbReference>
<organism evidence="2 3">
    <name type="scientific">Tritrichomonas foetus</name>
    <dbReference type="NCBI Taxonomy" id="1144522"/>
    <lineage>
        <taxon>Eukaryota</taxon>
        <taxon>Metamonada</taxon>
        <taxon>Parabasalia</taxon>
        <taxon>Tritrichomonadida</taxon>
        <taxon>Tritrichomonadidae</taxon>
        <taxon>Tritrichomonas</taxon>
    </lineage>
</organism>
<comment type="caution">
    <text evidence="2">The sequence shown here is derived from an EMBL/GenBank/DDBJ whole genome shotgun (WGS) entry which is preliminary data.</text>
</comment>
<evidence type="ECO:0000313" key="3">
    <source>
        <dbReference type="Proteomes" id="UP000179807"/>
    </source>
</evidence>
<evidence type="ECO:0000313" key="2">
    <source>
        <dbReference type="EMBL" id="OHT12684.1"/>
    </source>
</evidence>
<dbReference type="AlphaFoldDB" id="A0A1J4KS89"/>
<keyword evidence="3" id="KW-1185">Reference proteome</keyword>
<reference evidence="2" key="1">
    <citation type="submission" date="2016-10" db="EMBL/GenBank/DDBJ databases">
        <authorList>
            <person name="Benchimol M."/>
            <person name="Almeida L.G."/>
            <person name="Vasconcelos A.T."/>
            <person name="Perreira-Neves A."/>
            <person name="Rosa I.A."/>
            <person name="Tasca T."/>
            <person name="Bogo M.R."/>
            <person name="de Souza W."/>
        </authorList>
    </citation>
    <scope>NUCLEOTIDE SEQUENCE [LARGE SCALE GENOMIC DNA]</scope>
    <source>
        <strain evidence="2">K</strain>
    </source>
</reference>
<feature type="compositionally biased region" description="Polar residues" evidence="1">
    <location>
        <begin position="55"/>
        <end position="91"/>
    </location>
</feature>
<evidence type="ECO:0000256" key="1">
    <source>
        <dbReference type="SAM" id="MobiDB-lite"/>
    </source>
</evidence>